<dbReference type="PANTHER" id="PTHR43053">
    <property type="entry name" value="GLYCOSIDASE FAMILY 31"/>
    <property type="match status" value="1"/>
</dbReference>
<reference evidence="7" key="2">
    <citation type="submission" date="2022-11" db="EMBL/GenBank/DDBJ databases">
        <title>Draft genome sequence of Sellimonas catena strain 18CBH55.</title>
        <authorList>
            <person name="Atsushi H."/>
            <person name="Moriya O."/>
            <person name="Mitsuo S."/>
        </authorList>
    </citation>
    <scope>NUCLEOTIDE SEQUENCE</scope>
    <source>
        <strain evidence="7">18CBH55</strain>
    </source>
</reference>
<evidence type="ECO:0000256" key="3">
    <source>
        <dbReference type="ARBA" id="ARBA00023295"/>
    </source>
</evidence>
<evidence type="ECO:0000313" key="7">
    <source>
        <dbReference type="EMBL" id="GLG91852.1"/>
    </source>
</evidence>
<keyword evidence="3 4" id="KW-0326">Glycosidase</keyword>
<dbReference type="GO" id="GO:0005975">
    <property type="term" value="P:carbohydrate metabolic process"/>
    <property type="evidence" value="ECO:0007669"/>
    <property type="project" value="InterPro"/>
</dbReference>
<dbReference type="InterPro" id="IPR013780">
    <property type="entry name" value="Glyco_hydro_b"/>
</dbReference>
<dbReference type="AlphaFoldDB" id="A0A9W6FJ83"/>
<dbReference type="InterPro" id="IPR048395">
    <property type="entry name" value="Glyco_hydro_31_C"/>
</dbReference>
<dbReference type="RefSeq" id="WP_281845869.1">
    <property type="nucleotide sequence ID" value="NZ_BSCH01000028.1"/>
</dbReference>
<protein>
    <submittedName>
        <fullName evidence="7">Glycoside hydrolase</fullName>
    </submittedName>
</protein>
<dbReference type="InterPro" id="IPR050985">
    <property type="entry name" value="Alpha-glycosidase_related"/>
</dbReference>
<evidence type="ECO:0000256" key="2">
    <source>
        <dbReference type="ARBA" id="ARBA00022801"/>
    </source>
</evidence>
<feature type="domain" description="Glycoside hydrolase family 31 TIM barrel" evidence="5">
    <location>
        <begin position="121"/>
        <end position="411"/>
    </location>
</feature>
<evidence type="ECO:0000256" key="4">
    <source>
        <dbReference type="RuleBase" id="RU361185"/>
    </source>
</evidence>
<reference evidence="7" key="3">
    <citation type="journal article" date="2023" name="Int. J. Syst. Evol. Microbiol.">
        <title>Sellimonas catena sp. nov., isolated from human faeces.</title>
        <authorList>
            <person name="Hisatomi A."/>
            <person name="Ohkuma M."/>
            <person name="Sakamoto M."/>
        </authorList>
    </citation>
    <scope>NUCLEOTIDE SEQUENCE</scope>
    <source>
        <strain evidence="7">18CBH55</strain>
    </source>
</reference>
<dbReference type="SUPFAM" id="SSF51011">
    <property type="entry name" value="Glycosyl hydrolase domain"/>
    <property type="match status" value="1"/>
</dbReference>
<dbReference type="Gene3D" id="3.20.20.80">
    <property type="entry name" value="Glycosidases"/>
    <property type="match status" value="1"/>
</dbReference>
<keyword evidence="2 4" id="KW-0378">Hydrolase</keyword>
<sequence length="502" mass="57806">MKIKFQGNEFWYGTCVKYGMRMPIGPDTETELDLTSNPTPNQEMPLLVSTKGRCLWSEEGFHIRIRSGVIEVPDSYQLEETGGGLREAYLHAMQKHFPFRGMPAENLFGRIIYNTWIELTYHQNEEDILAYAGRILESRMPPGVLMIDDGWAECYGDWRFHSGKFPHPEQMIEKLHGMGYQVMVWVCPYVSPDSLKYREARDQGILIRTPEGEPYIAKWWNGYSAVLDFSNPKAVQWLKCQLDALTDMGVDGFKFDAGDSMYYRDDNVTFGRVTPDEQSRLWAEFGEQYLYNEYRASFRAGGYALLQRLCDKDHSWGENGIASLIPDTLLQGITGHAYGCPDMIGGGEYLNFQNMEKAGLDEELFVRHCEIACLMPAMQFSAAPFRILSRKNFACILKSIEVRKKFLPYIMEELRKTSVTGEPLIRYLAYEFPEEHVENVTDQFMLGGKYLVAPVYEKGKTGRSLYLPKGKWYDRGRVWMSQGETIYCESERGIPIVFERIG</sequence>
<comment type="caution">
    <text evidence="7">The sequence shown here is derived from an EMBL/GenBank/DDBJ whole genome shotgun (WGS) entry which is preliminary data.</text>
</comment>
<dbReference type="SUPFAM" id="SSF51445">
    <property type="entry name" value="(Trans)glycosidases"/>
    <property type="match status" value="1"/>
</dbReference>
<gene>
    <name evidence="7" type="ORF">Selli2_32790</name>
</gene>
<dbReference type="CDD" id="cd06592">
    <property type="entry name" value="GH31_NET37"/>
    <property type="match status" value="1"/>
</dbReference>
<accession>A0A9W6FJ83</accession>
<evidence type="ECO:0000259" key="6">
    <source>
        <dbReference type="Pfam" id="PF21365"/>
    </source>
</evidence>
<name>A0A9W6FJ83_9FIRM</name>
<dbReference type="GO" id="GO:0004553">
    <property type="term" value="F:hydrolase activity, hydrolyzing O-glycosyl compounds"/>
    <property type="evidence" value="ECO:0007669"/>
    <property type="project" value="InterPro"/>
</dbReference>
<dbReference type="InterPro" id="IPR017853">
    <property type="entry name" value="GH"/>
</dbReference>
<reference evidence="7" key="1">
    <citation type="submission" date="2022-11" db="EMBL/GenBank/DDBJ databases">
        <title>Draft genome sequence of Sellimonas catena strain 18CBH55.</title>
        <authorList>
            <person name="Hisatomi A."/>
            <person name="Ohkuma M."/>
            <person name="Sakamoto M."/>
        </authorList>
    </citation>
    <scope>NUCLEOTIDE SEQUENCE</scope>
    <source>
        <strain evidence="7">18CBH55</strain>
    </source>
</reference>
<dbReference type="PANTHER" id="PTHR43053:SF4">
    <property type="entry name" value="MYOGENESIS-REGULATING GLYCOSIDASE"/>
    <property type="match status" value="1"/>
</dbReference>
<organism evidence="7 8">
    <name type="scientific">Sellimonas catena</name>
    <dbReference type="NCBI Taxonomy" id="2994035"/>
    <lineage>
        <taxon>Bacteria</taxon>
        <taxon>Bacillati</taxon>
        <taxon>Bacillota</taxon>
        <taxon>Clostridia</taxon>
        <taxon>Lachnospirales</taxon>
        <taxon>Lachnospiraceae</taxon>
        <taxon>Sellimonas</taxon>
    </lineage>
</organism>
<feature type="domain" description="Glycosyl hydrolase family 31 C-terminal" evidence="6">
    <location>
        <begin position="421"/>
        <end position="483"/>
    </location>
</feature>
<evidence type="ECO:0000256" key="1">
    <source>
        <dbReference type="ARBA" id="ARBA00007806"/>
    </source>
</evidence>
<dbReference type="Gene3D" id="2.60.40.1180">
    <property type="entry name" value="Golgi alpha-mannosidase II"/>
    <property type="match status" value="1"/>
</dbReference>
<proteinExistence type="inferred from homology"/>
<evidence type="ECO:0000313" key="8">
    <source>
        <dbReference type="Proteomes" id="UP001145094"/>
    </source>
</evidence>
<dbReference type="EMBL" id="BSCH01000028">
    <property type="protein sequence ID" value="GLG91852.1"/>
    <property type="molecule type" value="Genomic_DNA"/>
</dbReference>
<dbReference type="Pfam" id="PF01055">
    <property type="entry name" value="Glyco_hydro_31_2nd"/>
    <property type="match status" value="1"/>
</dbReference>
<dbReference type="Pfam" id="PF21365">
    <property type="entry name" value="Glyco_hydro_31_3rd"/>
    <property type="match status" value="1"/>
</dbReference>
<dbReference type="InterPro" id="IPR000322">
    <property type="entry name" value="Glyco_hydro_31_TIM"/>
</dbReference>
<comment type="similarity">
    <text evidence="1 4">Belongs to the glycosyl hydrolase 31 family.</text>
</comment>
<dbReference type="Proteomes" id="UP001145094">
    <property type="component" value="Unassembled WGS sequence"/>
</dbReference>
<evidence type="ECO:0000259" key="5">
    <source>
        <dbReference type="Pfam" id="PF01055"/>
    </source>
</evidence>